<dbReference type="RefSeq" id="XP_013759698.1">
    <property type="nucleotide sequence ID" value="XM_013904244.1"/>
</dbReference>
<dbReference type="Pfam" id="PF01494">
    <property type="entry name" value="FAD_binding_3"/>
    <property type="match status" value="2"/>
</dbReference>
<evidence type="ECO:0000256" key="6">
    <source>
        <dbReference type="ARBA" id="ARBA00023033"/>
    </source>
</evidence>
<evidence type="ECO:0000313" key="9">
    <source>
        <dbReference type="EMBL" id="KNC47360.1"/>
    </source>
</evidence>
<dbReference type="Pfam" id="PF14561">
    <property type="entry name" value="TPR_20"/>
    <property type="match status" value="1"/>
</dbReference>
<evidence type="ECO:0000256" key="4">
    <source>
        <dbReference type="ARBA" id="ARBA00022827"/>
    </source>
</evidence>
<keyword evidence="9" id="KW-0830">Ubiquinone</keyword>
<comment type="similarity">
    <text evidence="2">Belongs to the UbiH/COQ6 family.</text>
</comment>
<comment type="cofactor">
    <cofactor evidence="1">
        <name>FAD</name>
        <dbReference type="ChEBI" id="CHEBI:57692"/>
    </cofactor>
</comment>
<dbReference type="NCBIfam" id="TIGR01988">
    <property type="entry name" value="Ubi-OHases"/>
    <property type="match status" value="1"/>
</dbReference>
<dbReference type="InterPro" id="IPR002938">
    <property type="entry name" value="FAD-bd"/>
</dbReference>
<feature type="domain" description="FAD-binding" evidence="8">
    <location>
        <begin position="474"/>
        <end position="741"/>
    </location>
</feature>
<evidence type="ECO:0000313" key="10">
    <source>
        <dbReference type="Proteomes" id="UP000054408"/>
    </source>
</evidence>
<dbReference type="SUPFAM" id="SSF51905">
    <property type="entry name" value="FAD/NAD(P)-binding domain"/>
    <property type="match status" value="1"/>
</dbReference>
<dbReference type="Gene3D" id="3.50.50.60">
    <property type="entry name" value="FAD/NAD(P)-binding domain"/>
    <property type="match status" value="2"/>
</dbReference>
<dbReference type="FunFam" id="3.50.50.60:FF:000021">
    <property type="entry name" value="Ubiquinone biosynthesis monooxygenase COQ6"/>
    <property type="match status" value="1"/>
</dbReference>
<dbReference type="GO" id="GO:0071949">
    <property type="term" value="F:FAD binding"/>
    <property type="evidence" value="ECO:0007669"/>
    <property type="project" value="InterPro"/>
</dbReference>
<proteinExistence type="inferred from homology"/>
<evidence type="ECO:0000256" key="5">
    <source>
        <dbReference type="ARBA" id="ARBA00023002"/>
    </source>
</evidence>
<dbReference type="PROSITE" id="PS01304">
    <property type="entry name" value="UBIH"/>
    <property type="match status" value="1"/>
</dbReference>
<feature type="region of interest" description="Disordered" evidence="7">
    <location>
        <begin position="282"/>
        <end position="302"/>
    </location>
</feature>
<dbReference type="Proteomes" id="UP000054408">
    <property type="component" value="Unassembled WGS sequence"/>
</dbReference>
<dbReference type="GeneID" id="25563367"/>
<dbReference type="GO" id="GO:0004497">
    <property type="term" value="F:monooxygenase activity"/>
    <property type="evidence" value="ECO:0007669"/>
    <property type="project" value="UniProtKB-KW"/>
</dbReference>
<keyword evidence="10" id="KW-1185">Reference proteome</keyword>
<gene>
    <name evidence="9" type="ORF">AMSG_03794</name>
</gene>
<dbReference type="InterPro" id="IPR036188">
    <property type="entry name" value="FAD/NAD-bd_sf"/>
</dbReference>
<organism evidence="9 10">
    <name type="scientific">Thecamonas trahens ATCC 50062</name>
    <dbReference type="NCBI Taxonomy" id="461836"/>
    <lineage>
        <taxon>Eukaryota</taxon>
        <taxon>Apusozoa</taxon>
        <taxon>Apusomonadida</taxon>
        <taxon>Apusomonadidae</taxon>
        <taxon>Thecamonas</taxon>
    </lineage>
</organism>
<dbReference type="OrthoDB" id="683240at2759"/>
<reference evidence="9 10" key="1">
    <citation type="submission" date="2010-05" db="EMBL/GenBank/DDBJ databases">
        <title>The Genome Sequence of Thecamonas trahens ATCC 50062.</title>
        <authorList>
            <consortium name="The Broad Institute Genome Sequencing Platform"/>
            <person name="Russ C."/>
            <person name="Cuomo C."/>
            <person name="Shea T."/>
            <person name="Young S.K."/>
            <person name="Zeng Q."/>
            <person name="Koehrsen M."/>
            <person name="Haas B."/>
            <person name="Borodovsky M."/>
            <person name="Guigo R."/>
            <person name="Alvarado L."/>
            <person name="Berlin A."/>
            <person name="Bochicchio J."/>
            <person name="Borenstein D."/>
            <person name="Chapman S."/>
            <person name="Chen Z."/>
            <person name="Freedman E."/>
            <person name="Gellesch M."/>
            <person name="Goldberg J."/>
            <person name="Griggs A."/>
            <person name="Gujja S."/>
            <person name="Heilman E."/>
            <person name="Heiman D."/>
            <person name="Hepburn T."/>
            <person name="Howarth C."/>
            <person name="Jen D."/>
            <person name="Larson L."/>
            <person name="Mehta T."/>
            <person name="Park D."/>
            <person name="Pearson M."/>
            <person name="Roberts A."/>
            <person name="Saif S."/>
            <person name="Shenoy N."/>
            <person name="Sisk P."/>
            <person name="Stolte C."/>
            <person name="Sykes S."/>
            <person name="Thomson T."/>
            <person name="Walk T."/>
            <person name="White J."/>
            <person name="Yandava C."/>
            <person name="Burger G."/>
            <person name="Gray M.W."/>
            <person name="Holland P.W.H."/>
            <person name="King N."/>
            <person name="Lang F.B.F."/>
            <person name="Roger A.J."/>
            <person name="Ruiz-Trillo I."/>
            <person name="Lander E."/>
            <person name="Nusbaum C."/>
        </authorList>
    </citation>
    <scope>NUCLEOTIDE SEQUENCE [LARGE SCALE GENOMIC DNA]</scope>
    <source>
        <strain evidence="9 10">ATCC 50062</strain>
    </source>
</reference>
<dbReference type="InterPro" id="IPR010971">
    <property type="entry name" value="UbiH/COQ6"/>
</dbReference>
<dbReference type="STRING" id="461836.A0A0L0D535"/>
<evidence type="ECO:0000256" key="3">
    <source>
        <dbReference type="ARBA" id="ARBA00022630"/>
    </source>
</evidence>
<feature type="compositionally biased region" description="Acidic residues" evidence="7">
    <location>
        <begin position="23"/>
        <end position="39"/>
    </location>
</feature>
<feature type="domain" description="FAD-binding" evidence="8">
    <location>
        <begin position="795"/>
        <end position="869"/>
    </location>
</feature>
<dbReference type="AlphaFoldDB" id="A0A0L0D535"/>
<dbReference type="InterPro" id="IPR051205">
    <property type="entry name" value="UbiH/COQ6_monooxygenase"/>
</dbReference>
<keyword evidence="4" id="KW-0274">FAD</keyword>
<keyword evidence="6 9" id="KW-0503">Monooxygenase</keyword>
<dbReference type="eggNOG" id="KOG3855">
    <property type="taxonomic scope" value="Eukaryota"/>
</dbReference>
<dbReference type="GO" id="GO:0016705">
    <property type="term" value="F:oxidoreductase activity, acting on paired donors, with incorporation or reduction of molecular oxygen"/>
    <property type="evidence" value="ECO:0007669"/>
    <property type="project" value="InterPro"/>
</dbReference>
<name>A0A0L0D535_THETB</name>
<evidence type="ECO:0000256" key="1">
    <source>
        <dbReference type="ARBA" id="ARBA00001974"/>
    </source>
</evidence>
<sequence>MLGMLSRTGARCDLRAGIPSSEDGYDEPDIVDNDGDGDGDGSSNEDGCASSNRVQRAGGMWIDEARRAFSSSASASAGGPGTAGGRASAPPLIRITQQNLPVLLQSPEAAGKLVVIAVLGGTPVCAQLVQAMEATPLRGAAGDSLVVGVLDSVADAQLAASMRVPAVPSLLAVHNGGVVHWQAENLDGESAIDDFLTAAFAAAGMPAPASGSSSTGQPSDSLLQLYTGEAAKPLPTKVGDLLQLGKKVMAELEEMPKTEAKASEAAEALESLAKAAVEKLVQTPKPIKPETNEDEPLNQQRTKAAQHREQLAIHEESSAQALIVLAKVALTRGKLEEATEFVKAAEASGRQHLDAEPWLSQTRAMVQLQAQCAESKISDDAHKVLETAAADGSIDEEGLKTLALSHASRGDLEPAVDAALALIRKDRNFDDAVGKRIIETVVRAIGQSSALAKKTRRRFRNVCSGAGKAGTAAYDVVVAGGGLIGSALAALVAGVARPSGQRLRVALVEARPEAAFRKAADAAAETVPQSPVRVLAVSPASADVLARAGAWHGTAVAAAARPYLGMRVWDAVGGGAVSFNASDANAPALGYIVPNATVEAALYDALLTAGDVDVLTGVRIDDIEKRVNGVRVALDSGVELETALLVGSDGPGTAVGKAAGIERFSLAYDQSGVIADVALDTPTETAWQVFLPDGPLALLPTSPGRASLVWSMSPAAAKERVSLSPEALAAQIHSALHAQPAQGGAASLMGALGSVVQSSPLGHYVANVVAPDGGATTGGAPAVPPGVVAVAEGSVASWPLSFGLANSYYGPRMVLVGDAAHTVHPLAGQGANLGFGDVSALTKAIADAVAEGADIGDTRVLAKYERKRKGLNTLLASSFDVLKRLFADDTTGVIAARSAGMAAFNMVPALKAQAMAFAMGRYDELDLSGVARAFPATVRSKMAQASEVFASFGTAWEKASLSSKQ</sequence>
<dbReference type="GO" id="GO:0005739">
    <property type="term" value="C:mitochondrion"/>
    <property type="evidence" value="ECO:0007669"/>
    <property type="project" value="TreeGrafter"/>
</dbReference>
<dbReference type="Gene3D" id="1.25.40.10">
    <property type="entry name" value="Tetratricopeptide repeat domain"/>
    <property type="match status" value="1"/>
</dbReference>
<protein>
    <submittedName>
        <fullName evidence="9">Ubiquinone biosynthesis monooxygenase COQ6</fullName>
    </submittedName>
</protein>
<dbReference type="PANTHER" id="PTHR43876:SF7">
    <property type="entry name" value="UBIQUINONE BIOSYNTHESIS MONOOXYGENASE COQ6, MITOCHONDRIAL"/>
    <property type="match status" value="1"/>
</dbReference>
<keyword evidence="5" id="KW-0560">Oxidoreductase</keyword>
<keyword evidence="3" id="KW-0285">Flavoprotein</keyword>
<accession>A0A0L0D535</accession>
<evidence type="ECO:0000256" key="7">
    <source>
        <dbReference type="SAM" id="MobiDB-lite"/>
    </source>
</evidence>
<dbReference type="PANTHER" id="PTHR43876">
    <property type="entry name" value="UBIQUINONE BIOSYNTHESIS MONOOXYGENASE COQ6, MITOCHONDRIAL"/>
    <property type="match status" value="1"/>
</dbReference>
<dbReference type="InterPro" id="IPR018168">
    <property type="entry name" value="Ubi_Hdrlase_CS"/>
</dbReference>
<evidence type="ECO:0000256" key="2">
    <source>
        <dbReference type="ARBA" id="ARBA00005349"/>
    </source>
</evidence>
<dbReference type="PRINTS" id="PR00420">
    <property type="entry name" value="RNGMNOXGNASE"/>
</dbReference>
<dbReference type="EMBL" id="GL349446">
    <property type="protein sequence ID" value="KNC47360.1"/>
    <property type="molecule type" value="Genomic_DNA"/>
</dbReference>
<feature type="region of interest" description="Disordered" evidence="7">
    <location>
        <begin position="14"/>
        <end position="53"/>
    </location>
</feature>
<dbReference type="InterPro" id="IPR011990">
    <property type="entry name" value="TPR-like_helical_dom_sf"/>
</dbReference>
<evidence type="ECO:0000259" key="8">
    <source>
        <dbReference type="Pfam" id="PF01494"/>
    </source>
</evidence>
<dbReference type="GO" id="GO:0006744">
    <property type="term" value="P:ubiquinone biosynthetic process"/>
    <property type="evidence" value="ECO:0007669"/>
    <property type="project" value="InterPro"/>
</dbReference>